<dbReference type="Pfam" id="PF00149">
    <property type="entry name" value="Metallophos"/>
    <property type="match status" value="1"/>
</dbReference>
<dbReference type="InterPro" id="IPR029052">
    <property type="entry name" value="Metallo-depent_PP-like"/>
</dbReference>
<evidence type="ECO:0000313" key="4">
    <source>
        <dbReference type="EMBL" id="QJI02116.1"/>
    </source>
</evidence>
<dbReference type="Gene3D" id="3.60.21.10">
    <property type="match status" value="1"/>
</dbReference>
<gene>
    <name evidence="3" type="ORF">MM415A05665_0008</name>
    <name evidence="2" type="ORF">TM448A03165_0007</name>
    <name evidence="4" type="ORF">TM448B02925_0013</name>
</gene>
<evidence type="ECO:0000259" key="1">
    <source>
        <dbReference type="Pfam" id="PF00149"/>
    </source>
</evidence>
<proteinExistence type="predicted"/>
<evidence type="ECO:0000313" key="2">
    <source>
        <dbReference type="EMBL" id="QJA53046.1"/>
    </source>
</evidence>
<dbReference type="InterPro" id="IPR004843">
    <property type="entry name" value="Calcineurin-like_PHP"/>
</dbReference>
<dbReference type="AlphaFoldDB" id="A0A6H1ZYP0"/>
<reference evidence="2" key="1">
    <citation type="submission" date="2020-03" db="EMBL/GenBank/DDBJ databases">
        <title>The deep terrestrial virosphere.</title>
        <authorList>
            <person name="Holmfeldt K."/>
            <person name="Nilsson E."/>
            <person name="Simone D."/>
            <person name="Lopez-Fernandez M."/>
            <person name="Wu X."/>
            <person name="de Brujin I."/>
            <person name="Lundin D."/>
            <person name="Andersson A."/>
            <person name="Bertilsson S."/>
            <person name="Dopson M."/>
        </authorList>
    </citation>
    <scope>NUCLEOTIDE SEQUENCE</scope>
    <source>
        <strain evidence="3">MM415A05665</strain>
        <strain evidence="2">TM448A03165</strain>
        <strain evidence="4">TM448B02925</strain>
    </source>
</reference>
<organism evidence="2">
    <name type="scientific">viral metagenome</name>
    <dbReference type="NCBI Taxonomy" id="1070528"/>
    <lineage>
        <taxon>unclassified sequences</taxon>
        <taxon>metagenomes</taxon>
        <taxon>organismal metagenomes</taxon>
    </lineage>
</organism>
<sequence>MASTHVVLADHQFGDHDKRAIACAVNVAEVAEPDYIWLDGDVLDCGRLSNFRDRQAHIRLKRELEYAFEHFADLRARFPKARIIYKPGNHDYRIPLQLLAGNAYEFGDLAELTLSSLLHLDNYGIEYTVGRSLIGRRQVAIKHGSRYGMHPSINELRDEGRSGASGHAHKTQTYVATFPGARPMVWMNIGCLCNLSPTYAKWDAKNLHHNHGLGVITIDGALQGFENVVIHRGKCIFRGRTITA</sequence>
<protein>
    <submittedName>
        <fullName evidence="2">Putative calcineurin-like phosphoesterase</fullName>
    </submittedName>
</protein>
<dbReference type="EMBL" id="MT144389">
    <property type="protein sequence ID" value="QJA53046.1"/>
    <property type="molecule type" value="Genomic_DNA"/>
</dbReference>
<dbReference type="GO" id="GO:0016787">
    <property type="term" value="F:hydrolase activity"/>
    <property type="evidence" value="ECO:0007669"/>
    <property type="project" value="InterPro"/>
</dbReference>
<feature type="domain" description="Calcineurin-like phosphoesterase" evidence="1">
    <location>
        <begin position="7"/>
        <end position="110"/>
    </location>
</feature>
<accession>A0A6H1ZYP0</accession>
<name>A0A6H1ZYP0_9ZZZZ</name>
<dbReference type="EMBL" id="MT141652">
    <property type="protein sequence ID" value="QJA68822.1"/>
    <property type="molecule type" value="Genomic_DNA"/>
</dbReference>
<dbReference type="SUPFAM" id="SSF56300">
    <property type="entry name" value="Metallo-dependent phosphatases"/>
    <property type="match status" value="1"/>
</dbReference>
<evidence type="ECO:0000313" key="3">
    <source>
        <dbReference type="EMBL" id="QJA68822.1"/>
    </source>
</evidence>
<dbReference type="EMBL" id="MT144975">
    <property type="protein sequence ID" value="QJI02116.1"/>
    <property type="molecule type" value="Genomic_DNA"/>
</dbReference>